<gene>
    <name evidence="2" type="ORF">CU102_15275</name>
</gene>
<keyword evidence="1" id="KW-0732">Signal</keyword>
<dbReference type="Proteomes" id="UP000241444">
    <property type="component" value="Unassembled WGS sequence"/>
</dbReference>
<name>A0A2P7BN87_9HYPH</name>
<evidence type="ECO:0000313" key="2">
    <source>
        <dbReference type="EMBL" id="PSH67931.1"/>
    </source>
</evidence>
<dbReference type="OrthoDB" id="8116893at2"/>
<evidence type="ECO:0000313" key="3">
    <source>
        <dbReference type="Proteomes" id="UP000241444"/>
    </source>
</evidence>
<dbReference type="AlphaFoldDB" id="A0A2P7BN87"/>
<sequence>MKLCIATFIASGLLVCTAQASQNLDKYRKCWANASSAVINTNGVSGKTLSYAIFTADTQCQPLRADAIASNGVAVVNQITEWMVVQLHNANQVGDSVSLNIPPVEIATEANPPHQSE</sequence>
<comment type="caution">
    <text evidence="2">The sequence shown here is derived from an EMBL/GenBank/DDBJ whole genome shotgun (WGS) entry which is preliminary data.</text>
</comment>
<reference evidence="3" key="1">
    <citation type="submission" date="2017-11" db="EMBL/GenBank/DDBJ databases">
        <authorList>
            <person name="Kuznetsova I."/>
            <person name="Sazanova A."/>
            <person name="Chirak E."/>
            <person name="Safronova V."/>
            <person name="Willems A."/>
        </authorList>
    </citation>
    <scope>NUCLEOTIDE SEQUENCE [LARGE SCALE GENOMIC DNA]</scope>
    <source>
        <strain evidence="3">STM 196</strain>
    </source>
</reference>
<evidence type="ECO:0000256" key="1">
    <source>
        <dbReference type="SAM" id="SignalP"/>
    </source>
</evidence>
<organism evidence="2 3">
    <name type="scientific">Phyllobacterium brassicacearum</name>
    <dbReference type="NCBI Taxonomy" id="314235"/>
    <lineage>
        <taxon>Bacteria</taxon>
        <taxon>Pseudomonadati</taxon>
        <taxon>Pseudomonadota</taxon>
        <taxon>Alphaproteobacteria</taxon>
        <taxon>Hyphomicrobiales</taxon>
        <taxon>Phyllobacteriaceae</taxon>
        <taxon>Phyllobacterium</taxon>
    </lineage>
</organism>
<dbReference type="EMBL" id="PGGO01000011">
    <property type="protein sequence ID" value="PSH67931.1"/>
    <property type="molecule type" value="Genomic_DNA"/>
</dbReference>
<proteinExistence type="predicted"/>
<keyword evidence="3" id="KW-1185">Reference proteome</keyword>
<dbReference type="RefSeq" id="WP_106711973.1">
    <property type="nucleotide sequence ID" value="NZ_PGGO01000011.1"/>
</dbReference>
<protein>
    <submittedName>
        <fullName evidence="2">Uncharacterized protein</fullName>
    </submittedName>
</protein>
<accession>A0A2P7BN87</accession>
<feature type="signal peptide" evidence="1">
    <location>
        <begin position="1"/>
        <end position="20"/>
    </location>
</feature>
<feature type="chain" id="PRO_5015184746" evidence="1">
    <location>
        <begin position="21"/>
        <end position="117"/>
    </location>
</feature>